<name>A0ABQ1RY06_9MICO</name>
<feature type="domain" description="FAD/NAD(P)-binding" evidence="5">
    <location>
        <begin position="13"/>
        <end position="311"/>
    </location>
</feature>
<dbReference type="Gene3D" id="3.50.50.60">
    <property type="entry name" value="FAD/NAD(P)-binding domain"/>
    <property type="match status" value="2"/>
</dbReference>
<dbReference type="PANTHER" id="PTHR43557:SF2">
    <property type="entry name" value="RIESKE DOMAIN-CONTAINING PROTEIN-RELATED"/>
    <property type="match status" value="1"/>
</dbReference>
<evidence type="ECO:0000256" key="2">
    <source>
        <dbReference type="ARBA" id="ARBA00022630"/>
    </source>
</evidence>
<dbReference type="SUPFAM" id="SSF55424">
    <property type="entry name" value="FAD/NAD-linked reductases, dimerisation (C-terminal) domain"/>
    <property type="match status" value="1"/>
</dbReference>
<evidence type="ECO:0000259" key="5">
    <source>
        <dbReference type="Pfam" id="PF07992"/>
    </source>
</evidence>
<evidence type="ECO:0000256" key="4">
    <source>
        <dbReference type="ARBA" id="ARBA00023002"/>
    </source>
</evidence>
<keyword evidence="4" id="KW-0560">Oxidoreductase</keyword>
<dbReference type="Gene3D" id="3.30.390.30">
    <property type="match status" value="1"/>
</dbReference>
<comment type="cofactor">
    <cofactor evidence="1">
        <name>FAD</name>
        <dbReference type="ChEBI" id="CHEBI:57692"/>
    </cofactor>
</comment>
<dbReference type="Pfam" id="PF07992">
    <property type="entry name" value="Pyr_redox_2"/>
    <property type="match status" value="1"/>
</dbReference>
<keyword evidence="7" id="KW-1185">Reference proteome</keyword>
<dbReference type="InterPro" id="IPR023753">
    <property type="entry name" value="FAD/NAD-binding_dom"/>
</dbReference>
<dbReference type="Proteomes" id="UP000629365">
    <property type="component" value="Unassembled WGS sequence"/>
</dbReference>
<evidence type="ECO:0000256" key="1">
    <source>
        <dbReference type="ARBA" id="ARBA00001974"/>
    </source>
</evidence>
<dbReference type="PRINTS" id="PR00368">
    <property type="entry name" value="FADPNR"/>
</dbReference>
<reference evidence="7" key="1">
    <citation type="journal article" date="2019" name="Int. J. Syst. Evol. Microbiol.">
        <title>The Global Catalogue of Microorganisms (GCM) 10K type strain sequencing project: providing services to taxonomists for standard genome sequencing and annotation.</title>
        <authorList>
            <consortium name="The Broad Institute Genomics Platform"/>
            <consortium name="The Broad Institute Genome Sequencing Center for Infectious Disease"/>
            <person name="Wu L."/>
            <person name="Ma J."/>
        </authorList>
    </citation>
    <scope>NUCLEOTIDE SEQUENCE [LARGE SCALE GENOMIC DNA]</scope>
    <source>
        <strain evidence="7">CCM 7640</strain>
    </source>
</reference>
<dbReference type="InterPro" id="IPR036188">
    <property type="entry name" value="FAD/NAD-bd_sf"/>
</dbReference>
<dbReference type="SUPFAM" id="SSF51905">
    <property type="entry name" value="FAD/NAD(P)-binding domain"/>
    <property type="match status" value="2"/>
</dbReference>
<sequence>MSTGDGHAGAPSRIVVVGAQTAGFATVDALRAEGYDRELVLIGAERHLPYNRPSLSKQVLSGMWQPAEASIADERLIEALELDLRLGTRATGLDQSTRTLSTDRGPVAYDALVVATGSDAIRPQWADAAPGRVFFLRSLDDAVALERALTGAASGLRVAVVGTGLLGSEIAATLRKRGAEVTLVGRSGGFRLGAVGTGFSDRIHALHQAHGVRVVLGLDVAGVEPTSDAVRMVLSDGTHIEVDIIVAAVGSRPAIGWLAHAGLSAEPALLASSRGVVAPGVYAVGDAAAWLDPVTGRHTRSEHQQTAIEQAHVVAHLLYPGETSPYPLPFFWTELYGERVQVHGRFEDVSDVVELGGDSALGRAVWGYRHDGRVRGIVGWKASKEFRLQRAALMKASPVLEPDGGTP</sequence>
<dbReference type="InterPro" id="IPR050446">
    <property type="entry name" value="FAD-oxidoreductase/Apoptosis"/>
</dbReference>
<protein>
    <submittedName>
        <fullName evidence="6">Pyridine nucleotide-disulfide oxidoreductase</fullName>
    </submittedName>
</protein>
<dbReference type="PANTHER" id="PTHR43557">
    <property type="entry name" value="APOPTOSIS-INDUCING FACTOR 1"/>
    <property type="match status" value="1"/>
</dbReference>
<accession>A0ABQ1RY06</accession>
<keyword evidence="2" id="KW-0285">Flavoprotein</keyword>
<dbReference type="PRINTS" id="PR00411">
    <property type="entry name" value="PNDRDTASEI"/>
</dbReference>
<evidence type="ECO:0000313" key="6">
    <source>
        <dbReference type="EMBL" id="GGD86114.1"/>
    </source>
</evidence>
<gene>
    <name evidence="6" type="primary">hcaD</name>
    <name evidence="6" type="ORF">GCM10007269_31310</name>
</gene>
<dbReference type="EMBL" id="BMCM01000005">
    <property type="protein sequence ID" value="GGD86114.1"/>
    <property type="molecule type" value="Genomic_DNA"/>
</dbReference>
<organism evidence="6 7">
    <name type="scientific">Microbacterium murale</name>
    <dbReference type="NCBI Taxonomy" id="1081040"/>
    <lineage>
        <taxon>Bacteria</taxon>
        <taxon>Bacillati</taxon>
        <taxon>Actinomycetota</taxon>
        <taxon>Actinomycetes</taxon>
        <taxon>Micrococcales</taxon>
        <taxon>Microbacteriaceae</taxon>
        <taxon>Microbacterium</taxon>
    </lineage>
</organism>
<dbReference type="InterPro" id="IPR016156">
    <property type="entry name" value="FAD/NAD-linked_Rdtase_dimer_sf"/>
</dbReference>
<evidence type="ECO:0000256" key="3">
    <source>
        <dbReference type="ARBA" id="ARBA00022827"/>
    </source>
</evidence>
<proteinExistence type="predicted"/>
<keyword evidence="3" id="KW-0274">FAD</keyword>
<comment type="caution">
    <text evidence="6">The sequence shown here is derived from an EMBL/GenBank/DDBJ whole genome shotgun (WGS) entry which is preliminary data.</text>
</comment>
<dbReference type="RefSeq" id="WP_188437506.1">
    <property type="nucleotide sequence ID" value="NZ_BMCM01000005.1"/>
</dbReference>
<evidence type="ECO:0000313" key="7">
    <source>
        <dbReference type="Proteomes" id="UP000629365"/>
    </source>
</evidence>